<accession>A0A2P7S8Q0</accession>
<dbReference type="Proteomes" id="UP000240653">
    <property type="component" value="Unassembled WGS sequence"/>
</dbReference>
<protein>
    <recommendedName>
        <fullName evidence="3">Tetratricopeptide repeat protein</fullName>
    </recommendedName>
</protein>
<evidence type="ECO:0000313" key="1">
    <source>
        <dbReference type="EMBL" id="PSJ58869.1"/>
    </source>
</evidence>
<dbReference type="RefSeq" id="WP_106725404.1">
    <property type="nucleotide sequence ID" value="NZ_PXYL01000009.1"/>
</dbReference>
<evidence type="ECO:0000313" key="2">
    <source>
        <dbReference type="Proteomes" id="UP000240653"/>
    </source>
</evidence>
<comment type="caution">
    <text evidence="1">The sequence shown here is derived from an EMBL/GenBank/DDBJ whole genome shotgun (WGS) entry which is preliminary data.</text>
</comment>
<dbReference type="EMBL" id="PXYL01000009">
    <property type="protein sequence ID" value="PSJ58869.1"/>
    <property type="molecule type" value="Genomic_DNA"/>
</dbReference>
<dbReference type="AlphaFoldDB" id="A0A2P7S8Q0"/>
<name>A0A2P7S8Q0_9HYPH</name>
<gene>
    <name evidence="1" type="ORF">C7I85_18075</name>
</gene>
<keyword evidence="2" id="KW-1185">Reference proteome</keyword>
<evidence type="ECO:0008006" key="3">
    <source>
        <dbReference type="Google" id="ProtNLM"/>
    </source>
</evidence>
<reference evidence="1 2" key="1">
    <citation type="submission" date="2018-03" db="EMBL/GenBank/DDBJ databases">
        <title>The draft genome of Mesorhizobium soli JCM 19897.</title>
        <authorList>
            <person name="Li L."/>
            <person name="Liu L."/>
            <person name="Liang L."/>
            <person name="Wang T."/>
            <person name="Zhang X."/>
        </authorList>
    </citation>
    <scope>NUCLEOTIDE SEQUENCE [LARGE SCALE GENOMIC DNA]</scope>
    <source>
        <strain evidence="1 2">JCM 19897</strain>
    </source>
</reference>
<proteinExistence type="predicted"/>
<sequence length="215" mass="23286">MAPETWSFRDLIAAGWSEADLEWESLTSTAVSDLAAGRTGEAFDGFARALRLARTELANDDPRLATSLCNHAAALDAAGEGAMTRQIRASAARAWAGCERWIATMTAPRTARSSLFHLRMERLHRPAYEERWRVKGRELLAAVQTEIGGLGRLVLVGPAKAEERAQRWKRERPAGLGDPRKLLGAVILLAAREGVHAVAVGDDAVDAAATPQPQE</sequence>
<organism evidence="1 2">
    <name type="scientific">Pseudaminobacter soli</name>
    <name type="common">ex Li et al. 2025</name>
    <dbReference type="NCBI Taxonomy" id="1295366"/>
    <lineage>
        <taxon>Bacteria</taxon>
        <taxon>Pseudomonadati</taxon>
        <taxon>Pseudomonadota</taxon>
        <taxon>Alphaproteobacteria</taxon>
        <taxon>Hyphomicrobiales</taxon>
        <taxon>Phyllobacteriaceae</taxon>
        <taxon>Pseudaminobacter</taxon>
    </lineage>
</organism>
<dbReference type="OrthoDB" id="7740434at2"/>